<organism evidence="1 2">
    <name type="scientific">Vanilla planifolia</name>
    <name type="common">Vanilla</name>
    <dbReference type="NCBI Taxonomy" id="51239"/>
    <lineage>
        <taxon>Eukaryota</taxon>
        <taxon>Viridiplantae</taxon>
        <taxon>Streptophyta</taxon>
        <taxon>Embryophyta</taxon>
        <taxon>Tracheophyta</taxon>
        <taxon>Spermatophyta</taxon>
        <taxon>Magnoliopsida</taxon>
        <taxon>Liliopsida</taxon>
        <taxon>Asparagales</taxon>
        <taxon>Orchidaceae</taxon>
        <taxon>Vanilloideae</taxon>
        <taxon>Vanilleae</taxon>
        <taxon>Vanilla</taxon>
    </lineage>
</organism>
<evidence type="ECO:0000313" key="2">
    <source>
        <dbReference type="Proteomes" id="UP000639772"/>
    </source>
</evidence>
<gene>
    <name evidence="1" type="ORF">HPP92_001602</name>
</gene>
<dbReference type="Pfam" id="PF06549">
    <property type="entry name" value="DUF1118"/>
    <property type="match status" value="1"/>
</dbReference>
<dbReference type="Proteomes" id="UP000639772">
    <property type="component" value="Chromosome 1"/>
</dbReference>
<dbReference type="InterPro" id="IPR009500">
    <property type="entry name" value="DUF1118"/>
</dbReference>
<accession>A0A835RZL5</accession>
<dbReference type="AlphaFoldDB" id="A0A835RZL5"/>
<protein>
    <submittedName>
        <fullName evidence="1">Uncharacterized protein</fullName>
    </submittedName>
</protein>
<sequence length="211" mass="23278">MDIQKNGDPQHTDRDFSYRHKIKFFHSSTISEYENPLYGMIDYYCVINLKPLKLASAGSTVFPRRGGPRQTNNDAPAVKLLSNVEKLRLLTKAEKAGLLSLAGELGLHFHRRKALASSKAEELGVLSAVTDPNTPTVLLALSLVGSCWAPPASICAGGECRGGCRAGRRGLGERRRWIGGIRCVKLRGEIAEMLRFAHVVLEISLFQIQMF</sequence>
<proteinExistence type="predicted"/>
<evidence type="ECO:0000313" key="1">
    <source>
        <dbReference type="EMBL" id="KAG0501530.1"/>
    </source>
</evidence>
<name>A0A835RZL5_VANPL</name>
<reference evidence="1 2" key="1">
    <citation type="journal article" date="2020" name="Nat. Food">
        <title>A phased Vanilla planifolia genome enables genetic improvement of flavour and production.</title>
        <authorList>
            <person name="Hasing T."/>
            <person name="Tang H."/>
            <person name="Brym M."/>
            <person name="Khazi F."/>
            <person name="Huang T."/>
            <person name="Chambers A.H."/>
        </authorList>
    </citation>
    <scope>NUCLEOTIDE SEQUENCE [LARGE SCALE GENOMIC DNA]</scope>
    <source>
        <tissue evidence="1">Leaf</tissue>
    </source>
</reference>
<dbReference type="EMBL" id="JADCNM010000001">
    <property type="protein sequence ID" value="KAG0501530.1"/>
    <property type="molecule type" value="Genomic_DNA"/>
</dbReference>
<comment type="caution">
    <text evidence="1">The sequence shown here is derived from an EMBL/GenBank/DDBJ whole genome shotgun (WGS) entry which is preliminary data.</text>
</comment>
<dbReference type="OrthoDB" id="201162at2759"/>